<dbReference type="CDD" id="cd03784">
    <property type="entry name" value="GT1_Gtf-like"/>
    <property type="match status" value="1"/>
</dbReference>
<dbReference type="PANTHER" id="PTHR48043">
    <property type="entry name" value="EG:EG0003.4 PROTEIN-RELATED"/>
    <property type="match status" value="1"/>
</dbReference>
<dbReference type="Gene3D" id="3.40.50.2000">
    <property type="entry name" value="Glycogen Phosphorylase B"/>
    <property type="match status" value="1"/>
</dbReference>
<dbReference type="PANTHER" id="PTHR48043:SF114">
    <property type="entry name" value="IP04436P-RELATED"/>
    <property type="match status" value="1"/>
</dbReference>
<organism evidence="6 7">
    <name type="scientific">Polypedilum vanderplanki</name>
    <name type="common">Sleeping chironomid midge</name>
    <dbReference type="NCBI Taxonomy" id="319348"/>
    <lineage>
        <taxon>Eukaryota</taxon>
        <taxon>Metazoa</taxon>
        <taxon>Ecdysozoa</taxon>
        <taxon>Arthropoda</taxon>
        <taxon>Hexapoda</taxon>
        <taxon>Insecta</taxon>
        <taxon>Pterygota</taxon>
        <taxon>Neoptera</taxon>
        <taxon>Endopterygota</taxon>
        <taxon>Diptera</taxon>
        <taxon>Nematocera</taxon>
        <taxon>Chironomoidea</taxon>
        <taxon>Chironomidae</taxon>
        <taxon>Chironominae</taxon>
        <taxon>Polypedilum</taxon>
        <taxon>Polypedilum</taxon>
    </lineage>
</organism>
<proteinExistence type="inferred from homology"/>
<keyword evidence="3 4" id="KW-0808">Transferase</keyword>
<comment type="catalytic activity">
    <reaction evidence="5">
        <text>glucuronate acceptor + UDP-alpha-D-glucuronate = acceptor beta-D-glucuronoside + UDP + H(+)</text>
        <dbReference type="Rhea" id="RHEA:21032"/>
        <dbReference type="ChEBI" id="CHEBI:15378"/>
        <dbReference type="ChEBI" id="CHEBI:58052"/>
        <dbReference type="ChEBI" id="CHEBI:58223"/>
        <dbReference type="ChEBI" id="CHEBI:132367"/>
        <dbReference type="ChEBI" id="CHEBI:132368"/>
        <dbReference type="EC" id="2.4.1.17"/>
    </reaction>
</comment>
<dbReference type="EMBL" id="JADBJN010000004">
    <property type="protein sequence ID" value="KAG5667808.1"/>
    <property type="molecule type" value="Genomic_DNA"/>
</dbReference>
<accession>A0A9J6BDY7</accession>
<keyword evidence="5" id="KW-0732">Signal</keyword>
<evidence type="ECO:0000256" key="4">
    <source>
        <dbReference type="RuleBase" id="RU003718"/>
    </source>
</evidence>
<dbReference type="Pfam" id="PF00201">
    <property type="entry name" value="UDPGT"/>
    <property type="match status" value="1"/>
</dbReference>
<feature type="signal peptide" evidence="5">
    <location>
        <begin position="1"/>
        <end position="20"/>
    </location>
</feature>
<sequence>MNFYAICVIFLLLRSHTSDATRILGLFIHPAISHFRAFQSVLRELAVRGHEVIVVSHFSEKNKPENYKELLLDQEVVLTGTAPVDEVYAPRNFYIYYKEFYALMNEGTEACEAFFNSDHISTLFDLNKEKKFEILITEYFNTDCVLGLAYKLNITKFIGMSSCALMPWHYERIGLPQTPSYIPNEFVGFSSKMNFHERLVNWLVVTLTKIGYRYQQIIDNARVKKYLGDEIPDLNDLAKTTNLLFVNQHFSISGVKPFPASVIEIGGVHIKESKNTLPNDIQKILNNAKHGVLYVSWGSIISPTGMPEDKKQNIVNAFKKLPQTILWKWENDSVTATAKNIHIRNWFPQTDILCHEKVVAFLSHGGMMGVSEAVHCKKPTIVTPIYGDQYLNAAALKERGMGVILNYDELSEEKIYESIVEILKPSYKEAAEKVSNSFKNRLTSPLETAIYWIEYLANTDGNLIKSHAVELNYFTYHSFDVLLFIFILIFLPIFLIFKFFKSKKSPENERKLKIKKTK</sequence>
<dbReference type="Proteomes" id="UP001107558">
    <property type="component" value="Chromosome 4"/>
</dbReference>
<dbReference type="InterPro" id="IPR002213">
    <property type="entry name" value="UDP_glucos_trans"/>
</dbReference>
<keyword evidence="2 4" id="KW-0328">Glycosyltransferase</keyword>
<evidence type="ECO:0000256" key="3">
    <source>
        <dbReference type="ARBA" id="ARBA00022679"/>
    </source>
</evidence>
<keyword evidence="5" id="KW-0812">Transmembrane</keyword>
<keyword evidence="5" id="KW-1133">Transmembrane helix</keyword>
<protein>
    <recommendedName>
        <fullName evidence="5">UDP-glucuronosyltransferase</fullName>
        <ecNumber evidence="5">2.4.1.17</ecNumber>
    </recommendedName>
</protein>
<keyword evidence="7" id="KW-1185">Reference proteome</keyword>
<dbReference type="OrthoDB" id="5835829at2759"/>
<dbReference type="SUPFAM" id="SSF53756">
    <property type="entry name" value="UDP-Glycosyltransferase/glycogen phosphorylase"/>
    <property type="match status" value="1"/>
</dbReference>
<reference evidence="6" key="1">
    <citation type="submission" date="2021-03" db="EMBL/GenBank/DDBJ databases">
        <title>Chromosome level genome of the anhydrobiotic midge Polypedilum vanderplanki.</title>
        <authorList>
            <person name="Yoshida Y."/>
            <person name="Kikawada T."/>
            <person name="Gusev O."/>
        </authorList>
    </citation>
    <scope>NUCLEOTIDE SEQUENCE</scope>
    <source>
        <strain evidence="6">NIAS01</strain>
        <tissue evidence="6">Whole body or cell culture</tissue>
    </source>
</reference>
<keyword evidence="5" id="KW-0472">Membrane</keyword>
<dbReference type="InterPro" id="IPR050271">
    <property type="entry name" value="UDP-glycosyltransferase"/>
</dbReference>
<evidence type="ECO:0000313" key="7">
    <source>
        <dbReference type="Proteomes" id="UP001107558"/>
    </source>
</evidence>
<evidence type="ECO:0000313" key="6">
    <source>
        <dbReference type="EMBL" id="KAG5667808.1"/>
    </source>
</evidence>
<comment type="similarity">
    <text evidence="1 4">Belongs to the UDP-glycosyltransferase family.</text>
</comment>
<dbReference type="EC" id="2.4.1.17" evidence="5"/>
<feature type="chain" id="PRO_5039963094" description="UDP-glucuronosyltransferase" evidence="5">
    <location>
        <begin position="21"/>
        <end position="518"/>
    </location>
</feature>
<dbReference type="InterPro" id="IPR035595">
    <property type="entry name" value="UDP_glycos_trans_CS"/>
</dbReference>
<comment type="caution">
    <text evidence="6">The sequence shown here is derived from an EMBL/GenBank/DDBJ whole genome shotgun (WGS) entry which is preliminary data.</text>
</comment>
<dbReference type="PROSITE" id="PS00375">
    <property type="entry name" value="UDPGT"/>
    <property type="match status" value="1"/>
</dbReference>
<name>A0A9J6BDY7_POLVA</name>
<evidence type="ECO:0000256" key="2">
    <source>
        <dbReference type="ARBA" id="ARBA00022676"/>
    </source>
</evidence>
<dbReference type="GO" id="GO:0015020">
    <property type="term" value="F:glucuronosyltransferase activity"/>
    <property type="evidence" value="ECO:0007669"/>
    <property type="project" value="UniProtKB-EC"/>
</dbReference>
<comment type="subcellular location">
    <subcellularLocation>
        <location evidence="5">Membrane</location>
        <topology evidence="5">Single-pass membrane protein</topology>
    </subcellularLocation>
</comment>
<feature type="transmembrane region" description="Helical" evidence="5">
    <location>
        <begin position="481"/>
        <end position="500"/>
    </location>
</feature>
<gene>
    <name evidence="6" type="ORF">PVAND_015777</name>
</gene>
<evidence type="ECO:0000256" key="1">
    <source>
        <dbReference type="ARBA" id="ARBA00009995"/>
    </source>
</evidence>
<evidence type="ECO:0000256" key="5">
    <source>
        <dbReference type="RuleBase" id="RU362059"/>
    </source>
</evidence>
<dbReference type="FunFam" id="3.40.50.2000:FF:000050">
    <property type="entry name" value="UDP-glucuronosyltransferase"/>
    <property type="match status" value="1"/>
</dbReference>
<dbReference type="GO" id="GO:0016020">
    <property type="term" value="C:membrane"/>
    <property type="evidence" value="ECO:0007669"/>
    <property type="project" value="UniProtKB-SubCell"/>
</dbReference>
<dbReference type="AlphaFoldDB" id="A0A9J6BDY7"/>